<dbReference type="Proteomes" id="UP000199502">
    <property type="component" value="Unassembled WGS sequence"/>
</dbReference>
<sequence length="280" mass="30179">MSGGAETGIARAWSIRRGDGLTLGFTDHDRVLRFGGIVFRPDRGLTARAIVQATGLSVDNSEAAGALSADAISERDILAGRWDGATLRMWEVEWANVARRRLVFRGTIGEVTRSAGAFRAELRGLSEPLNAPQGRIYHPRCTAELGDGLCKVALDTPTLSTEVAVQGLGEGRVFSFTGFPAYGANWFESGQLVVLDGDAEGLRGTIKNDTARPGGRREIELWAGLPILPQPGDRVRLLAGCDKSASTCRLKFQNLLNFRGFPHLPSEDWLLAPQAGSRHG</sequence>
<reference evidence="2 3" key="1">
    <citation type="submission" date="2016-10" db="EMBL/GenBank/DDBJ databases">
        <authorList>
            <person name="de Groot N.N."/>
        </authorList>
    </citation>
    <scope>NUCLEOTIDE SEQUENCE [LARGE SCALE GENOMIC DNA]</scope>
    <source>
        <strain evidence="2 3">CGMCC 1.8925</strain>
    </source>
</reference>
<proteinExistence type="predicted"/>
<dbReference type="NCBIfam" id="TIGR02218">
    <property type="entry name" value="phg_TIGR02218"/>
    <property type="match status" value="1"/>
</dbReference>
<organism evidence="2 3">
    <name type="scientific">Paracoccus tibetensis</name>
    <dbReference type="NCBI Taxonomy" id="336292"/>
    <lineage>
        <taxon>Bacteria</taxon>
        <taxon>Pseudomonadati</taxon>
        <taxon>Pseudomonadota</taxon>
        <taxon>Alphaproteobacteria</taxon>
        <taxon>Rhodobacterales</taxon>
        <taxon>Paracoccaceae</taxon>
        <taxon>Paracoccus</taxon>
    </lineage>
</organism>
<accession>A0A1G5H510</accession>
<dbReference type="EMBL" id="FMVT01000006">
    <property type="protein sequence ID" value="SCY58450.1"/>
    <property type="molecule type" value="Genomic_DNA"/>
</dbReference>
<keyword evidence="3" id="KW-1185">Reference proteome</keyword>
<evidence type="ECO:0000313" key="3">
    <source>
        <dbReference type="Proteomes" id="UP000199502"/>
    </source>
</evidence>
<dbReference type="InterPro" id="IPR011928">
    <property type="entry name" value="Phage_phiJL001_Gp84"/>
</dbReference>
<dbReference type="OrthoDB" id="1633386at2"/>
<dbReference type="AlphaFoldDB" id="A0A1G5H510"/>
<evidence type="ECO:0000313" key="2">
    <source>
        <dbReference type="EMBL" id="SCY58450.1"/>
    </source>
</evidence>
<evidence type="ECO:0000259" key="1">
    <source>
        <dbReference type="Pfam" id="PF09356"/>
    </source>
</evidence>
<dbReference type="Pfam" id="PF09931">
    <property type="entry name" value="Phage_phiJL001_Gp84_N"/>
    <property type="match status" value="1"/>
</dbReference>
<dbReference type="RefSeq" id="WP_090743281.1">
    <property type="nucleotide sequence ID" value="NZ_FMVT01000006.1"/>
</dbReference>
<dbReference type="Pfam" id="PF09356">
    <property type="entry name" value="Phage_BR0599"/>
    <property type="match status" value="1"/>
</dbReference>
<dbReference type="STRING" id="336292.SAMN05660710_01969"/>
<feature type="domain" description="Bacteriophage phiJL001 Gp84 C-terminal" evidence="1">
    <location>
        <begin position="185"/>
        <end position="268"/>
    </location>
</feature>
<name>A0A1G5H510_9RHOB</name>
<gene>
    <name evidence="2" type="ORF">SAMN05660710_01969</name>
</gene>
<dbReference type="InterPro" id="IPR018964">
    <property type="entry name" value="Phage_phiJL001_Gp84_C"/>
</dbReference>
<protein>
    <recommendedName>
        <fullName evidence="1">Bacteriophage phiJL001 Gp84 C-terminal domain-containing protein</fullName>
    </recommendedName>
</protein>